<sequence length="302" mass="34282">MKLCNFLKRSFKTLHQKRKSIDIRHVSLALRKAQTLRLEASLAPKASAACGHDYGHMTSNECFSVSILTGDNRICFAAELNTVLQAENYSDELFGRRSEVYRIVPEPVQNLETRIPKPKEDDALQTNTCTRPKDWLDSTNGVISTKSAKHDSVHRRLDSIGQYFVWQGQILSRLSNSAGVEYFIISGVRIRIVFDVSFCVEYQKGRSEPNEPEPPRVGVQHPSPGLREIPAVQLSQTRCTARASRLCWTTFVFHRVLYDGKGKILAQSQSSSSIKIIRFFAFVLLHNIRLEPAVDQRYELTV</sequence>
<organism evidence="1 2">
    <name type="scientific">Hyaloscypha hepaticicola</name>
    <dbReference type="NCBI Taxonomy" id="2082293"/>
    <lineage>
        <taxon>Eukaryota</taxon>
        <taxon>Fungi</taxon>
        <taxon>Dikarya</taxon>
        <taxon>Ascomycota</taxon>
        <taxon>Pezizomycotina</taxon>
        <taxon>Leotiomycetes</taxon>
        <taxon>Helotiales</taxon>
        <taxon>Hyaloscyphaceae</taxon>
        <taxon>Hyaloscypha</taxon>
    </lineage>
</organism>
<reference evidence="1 2" key="1">
    <citation type="submission" date="2016-05" db="EMBL/GenBank/DDBJ databases">
        <title>A degradative enzymes factory behind the ericoid mycorrhizal symbiosis.</title>
        <authorList>
            <consortium name="DOE Joint Genome Institute"/>
            <person name="Martino E."/>
            <person name="Morin E."/>
            <person name="Grelet G."/>
            <person name="Kuo A."/>
            <person name="Kohler A."/>
            <person name="Daghino S."/>
            <person name="Barry K."/>
            <person name="Choi C."/>
            <person name="Cichocki N."/>
            <person name="Clum A."/>
            <person name="Copeland A."/>
            <person name="Hainaut M."/>
            <person name="Haridas S."/>
            <person name="Labutti K."/>
            <person name="Lindquist E."/>
            <person name="Lipzen A."/>
            <person name="Khouja H.-R."/>
            <person name="Murat C."/>
            <person name="Ohm R."/>
            <person name="Olson A."/>
            <person name="Spatafora J."/>
            <person name="Veneault-Fourrey C."/>
            <person name="Henrissat B."/>
            <person name="Grigoriev I."/>
            <person name="Martin F."/>
            <person name="Perotto S."/>
        </authorList>
    </citation>
    <scope>NUCLEOTIDE SEQUENCE [LARGE SCALE GENOMIC DNA]</scope>
    <source>
        <strain evidence="1 2">UAMH 7357</strain>
    </source>
</reference>
<accession>A0A2J6Q026</accession>
<proteinExistence type="predicted"/>
<keyword evidence="2" id="KW-1185">Reference proteome</keyword>
<gene>
    <name evidence="1" type="ORF">NA56DRAFT_705686</name>
</gene>
<protein>
    <submittedName>
        <fullName evidence="1">Uncharacterized protein</fullName>
    </submittedName>
</protein>
<evidence type="ECO:0000313" key="2">
    <source>
        <dbReference type="Proteomes" id="UP000235672"/>
    </source>
</evidence>
<name>A0A2J6Q026_9HELO</name>
<evidence type="ECO:0000313" key="1">
    <source>
        <dbReference type="EMBL" id="PMD19516.1"/>
    </source>
</evidence>
<dbReference type="AlphaFoldDB" id="A0A2J6Q026"/>
<dbReference type="Proteomes" id="UP000235672">
    <property type="component" value="Unassembled WGS sequence"/>
</dbReference>
<dbReference type="EMBL" id="KZ613489">
    <property type="protein sequence ID" value="PMD19516.1"/>
    <property type="molecule type" value="Genomic_DNA"/>
</dbReference>